<dbReference type="EMBL" id="ML977313">
    <property type="protein sequence ID" value="KAF2120850.1"/>
    <property type="molecule type" value="Genomic_DNA"/>
</dbReference>
<keyword evidence="2" id="KW-1185">Reference proteome</keyword>
<gene>
    <name evidence="1" type="ORF">BDV96DRAFT_278596</name>
</gene>
<sequence length="150" mass="16379">MISQVPRAAVISNGLRREKQRTRVASLMAAKQVDHDESGNHIDVWTLISSITGDKGWGAHCFRQSCAFVTARLYSRYRNQAAIAASGPQASDGCDLGPGCRKLTSVSHGMKTKEWAIPRRQEDTPGERPELGVGPERCVLTGPRPPIVLE</sequence>
<evidence type="ECO:0000313" key="1">
    <source>
        <dbReference type="EMBL" id="KAF2120850.1"/>
    </source>
</evidence>
<evidence type="ECO:0000313" key="2">
    <source>
        <dbReference type="Proteomes" id="UP000799770"/>
    </source>
</evidence>
<proteinExistence type="predicted"/>
<name>A0A6A5ZMF8_9PLEO</name>
<dbReference type="AlphaFoldDB" id="A0A6A5ZMF8"/>
<organism evidence="1 2">
    <name type="scientific">Lophiotrema nucula</name>
    <dbReference type="NCBI Taxonomy" id="690887"/>
    <lineage>
        <taxon>Eukaryota</taxon>
        <taxon>Fungi</taxon>
        <taxon>Dikarya</taxon>
        <taxon>Ascomycota</taxon>
        <taxon>Pezizomycotina</taxon>
        <taxon>Dothideomycetes</taxon>
        <taxon>Pleosporomycetidae</taxon>
        <taxon>Pleosporales</taxon>
        <taxon>Lophiotremataceae</taxon>
        <taxon>Lophiotrema</taxon>
    </lineage>
</organism>
<accession>A0A6A5ZMF8</accession>
<reference evidence="1" key="1">
    <citation type="journal article" date="2020" name="Stud. Mycol.">
        <title>101 Dothideomycetes genomes: a test case for predicting lifestyles and emergence of pathogens.</title>
        <authorList>
            <person name="Haridas S."/>
            <person name="Albert R."/>
            <person name="Binder M."/>
            <person name="Bloem J."/>
            <person name="Labutti K."/>
            <person name="Salamov A."/>
            <person name="Andreopoulos B."/>
            <person name="Baker S."/>
            <person name="Barry K."/>
            <person name="Bills G."/>
            <person name="Bluhm B."/>
            <person name="Cannon C."/>
            <person name="Castanera R."/>
            <person name="Culley D."/>
            <person name="Daum C."/>
            <person name="Ezra D."/>
            <person name="Gonzalez J."/>
            <person name="Henrissat B."/>
            <person name="Kuo A."/>
            <person name="Liang C."/>
            <person name="Lipzen A."/>
            <person name="Lutzoni F."/>
            <person name="Magnuson J."/>
            <person name="Mondo S."/>
            <person name="Nolan M."/>
            <person name="Ohm R."/>
            <person name="Pangilinan J."/>
            <person name="Park H.-J."/>
            <person name="Ramirez L."/>
            <person name="Alfaro M."/>
            <person name="Sun H."/>
            <person name="Tritt A."/>
            <person name="Yoshinaga Y."/>
            <person name="Zwiers L.-H."/>
            <person name="Turgeon B."/>
            <person name="Goodwin S."/>
            <person name="Spatafora J."/>
            <person name="Crous P."/>
            <person name="Grigoriev I."/>
        </authorList>
    </citation>
    <scope>NUCLEOTIDE SEQUENCE</scope>
    <source>
        <strain evidence="1">CBS 627.86</strain>
    </source>
</reference>
<protein>
    <submittedName>
        <fullName evidence="1">Uncharacterized protein</fullName>
    </submittedName>
</protein>
<dbReference type="Proteomes" id="UP000799770">
    <property type="component" value="Unassembled WGS sequence"/>
</dbReference>